<proteinExistence type="predicted"/>
<feature type="region of interest" description="Disordered" evidence="1">
    <location>
        <begin position="404"/>
        <end position="436"/>
    </location>
</feature>
<reference evidence="3 4" key="1">
    <citation type="submission" date="2021-03" db="EMBL/GenBank/DDBJ databases">
        <title>Genomic Encyclopedia of Type Strains, Phase III (KMG-III): the genomes of soil and plant-associated and newly described type strains.</title>
        <authorList>
            <person name="Whitman W."/>
        </authorList>
    </citation>
    <scope>NUCLEOTIDE SEQUENCE [LARGE SCALE GENOMIC DNA]</scope>
    <source>
        <strain evidence="3 4">IMMIB AFH-6</strain>
    </source>
</reference>
<dbReference type="InterPro" id="IPR052935">
    <property type="entry name" value="Mg2+_PAP"/>
</dbReference>
<evidence type="ECO:0000259" key="2">
    <source>
        <dbReference type="Pfam" id="PF09949"/>
    </source>
</evidence>
<dbReference type="Pfam" id="PF09949">
    <property type="entry name" value="APP1_cat"/>
    <property type="match status" value="1"/>
</dbReference>
<gene>
    <name evidence="3" type="ORF">J2851_005599</name>
</gene>
<dbReference type="EMBL" id="JAGINP010000024">
    <property type="protein sequence ID" value="MBP2295786.1"/>
    <property type="molecule type" value="Genomic_DNA"/>
</dbReference>
<dbReference type="InterPro" id="IPR019236">
    <property type="entry name" value="APP1_cat"/>
</dbReference>
<evidence type="ECO:0000313" key="3">
    <source>
        <dbReference type="EMBL" id="MBP2295786.1"/>
    </source>
</evidence>
<dbReference type="PANTHER" id="PTHR28208:SF3">
    <property type="entry name" value="PHOSPHATIDATE PHOSPHATASE APP1"/>
    <property type="match status" value="1"/>
</dbReference>
<comment type="caution">
    <text evidence="3">The sequence shown here is derived from an EMBL/GenBank/DDBJ whole genome shotgun (WGS) entry which is preliminary data.</text>
</comment>
<name>A0ABS4ST98_9PROT</name>
<dbReference type="RefSeq" id="WP_246500979.1">
    <property type="nucleotide sequence ID" value="NZ_JAGINP010000024.1"/>
</dbReference>
<dbReference type="PANTHER" id="PTHR28208">
    <property type="entry name" value="PHOSPHATIDATE PHOSPHATASE APP1"/>
    <property type="match status" value="1"/>
</dbReference>
<dbReference type="Proteomes" id="UP000781958">
    <property type="component" value="Unassembled WGS sequence"/>
</dbReference>
<sequence>MGPDGAMSWWAARRKRAAARILDLFARPVRSAHGAEGIVLQPYRGYGSRREAFLIGRVFRQSASQGAASREDLAAHLRDIARRIARRSVRGAMVTARCHGAEQRVATDRDGYFRIHLQFPEPPPAARPWLSVELRLEGEHPVEAEADVFIAPECSRFVVISDIDDTIMRTGVANRLAMLWRLFVEDAESRSPFPGVATLYRALHDGASERECNPMLYVSRAPWGIYDVLDEFFRLHDIPVGPILFLREWGMRWTSPLPRRAEDHKQILIRNMLDLYHDLPFVLIGDSGQHDPEIYRQIVDEHPGRVLAVLIRNVSLGEDRVREIEGLAAAVARAGSTLVLAADSVAMAEHASRLGLVSPSSVAAVEADMAAAGARTSRSGTLRLERPTAAGTAEAIAEGALRDAIGGEPESAPPNVVIQPSDAPLPDARKGGRAAP</sequence>
<keyword evidence="4" id="KW-1185">Reference proteome</keyword>
<evidence type="ECO:0000256" key="1">
    <source>
        <dbReference type="SAM" id="MobiDB-lite"/>
    </source>
</evidence>
<evidence type="ECO:0000313" key="4">
    <source>
        <dbReference type="Proteomes" id="UP000781958"/>
    </source>
</evidence>
<protein>
    <submittedName>
        <fullName evidence="3">Phosphatidate phosphatase APP1</fullName>
    </submittedName>
</protein>
<accession>A0ABS4ST98</accession>
<feature type="domain" description="Phosphatidate phosphatase APP1 catalytic" evidence="2">
    <location>
        <begin position="158"/>
        <end position="313"/>
    </location>
</feature>
<organism evidence="3 4">
    <name type="scientific">Azospirillum rugosum</name>
    <dbReference type="NCBI Taxonomy" id="416170"/>
    <lineage>
        <taxon>Bacteria</taxon>
        <taxon>Pseudomonadati</taxon>
        <taxon>Pseudomonadota</taxon>
        <taxon>Alphaproteobacteria</taxon>
        <taxon>Rhodospirillales</taxon>
        <taxon>Azospirillaceae</taxon>
        <taxon>Azospirillum</taxon>
    </lineage>
</organism>